<organism evidence="9 10">
    <name type="scientific">Acrobeloides nanus</name>
    <dbReference type="NCBI Taxonomy" id="290746"/>
    <lineage>
        <taxon>Eukaryota</taxon>
        <taxon>Metazoa</taxon>
        <taxon>Ecdysozoa</taxon>
        <taxon>Nematoda</taxon>
        <taxon>Chromadorea</taxon>
        <taxon>Rhabditida</taxon>
        <taxon>Tylenchina</taxon>
        <taxon>Cephalobomorpha</taxon>
        <taxon>Cephaloboidea</taxon>
        <taxon>Cephalobidae</taxon>
        <taxon>Acrobeloides</taxon>
    </lineage>
</organism>
<evidence type="ECO:0000313" key="10">
    <source>
        <dbReference type="WBParaSite" id="ACRNAN_Path_505.g1911.t1"/>
    </source>
</evidence>
<evidence type="ECO:0000256" key="2">
    <source>
        <dbReference type="ARBA" id="ARBA00005254"/>
    </source>
</evidence>
<dbReference type="InterPro" id="IPR029045">
    <property type="entry name" value="ClpP/crotonase-like_dom_sf"/>
</dbReference>
<dbReference type="SUPFAM" id="SSF52096">
    <property type="entry name" value="ClpP/crotonase"/>
    <property type="match status" value="1"/>
</dbReference>
<feature type="domain" description="Enoyl-CoA hydratase/isomerase" evidence="8">
    <location>
        <begin position="13"/>
        <end position="308"/>
    </location>
</feature>
<dbReference type="PANTHER" id="PTHR43176">
    <property type="entry name" value="3-HYDROXYISOBUTYRYL-COA HYDROLASE-RELATED"/>
    <property type="match status" value="1"/>
</dbReference>
<evidence type="ECO:0000256" key="5">
    <source>
        <dbReference type="ARBA" id="ARBA00022801"/>
    </source>
</evidence>
<comment type="similarity">
    <text evidence="2">Belongs to the enoyl-CoA hydratase/isomerase family.</text>
</comment>
<dbReference type="GO" id="GO:0003860">
    <property type="term" value="F:3-hydroxyisobutyryl-CoA hydrolase activity"/>
    <property type="evidence" value="ECO:0007669"/>
    <property type="project" value="UniProtKB-EC"/>
</dbReference>
<keyword evidence="9" id="KW-1185">Reference proteome</keyword>
<sequence>MAQALIIVNALNHAFHEDPNVGLVIIKGNHKAFCAGGDVVDLTSAFASGKIDHNKIFIQLMHTVHSFSKPYVAIIDGITMGGGCGLALNGEKFIIATERTMVAMPETYIGYFPDSGAAHFFKGKLGMFLGLTGFRLKGADVFHTGLATHFVSSNDLPILERHLLSLSTNEASKEKIQEILSKFHLKNLPPHTLQPHLEEIEKHFSKNSIEDIMDSLKNSNSEFSEKIYSDLQKLAPTALKVTFQHIRNAPQSTFHELLTIENRLTQRFLRNHDFREGTRALLIDKDKNPKWKPSTLEEVSQEMVDSYFQPLEIPEFEWFLENHQ</sequence>
<evidence type="ECO:0000313" key="9">
    <source>
        <dbReference type="Proteomes" id="UP000887540"/>
    </source>
</evidence>
<dbReference type="GO" id="GO:0005739">
    <property type="term" value="C:mitochondrion"/>
    <property type="evidence" value="ECO:0007669"/>
    <property type="project" value="TreeGrafter"/>
</dbReference>
<dbReference type="CDD" id="cd06558">
    <property type="entry name" value="crotonase-like"/>
    <property type="match status" value="1"/>
</dbReference>
<evidence type="ECO:0000256" key="7">
    <source>
        <dbReference type="ARBA" id="ARBA00031181"/>
    </source>
</evidence>
<dbReference type="GO" id="GO:0006574">
    <property type="term" value="P:L-valine catabolic process"/>
    <property type="evidence" value="ECO:0007669"/>
    <property type="project" value="TreeGrafter"/>
</dbReference>
<dbReference type="EC" id="3.1.2.4" evidence="3"/>
<dbReference type="Proteomes" id="UP000887540">
    <property type="component" value="Unplaced"/>
</dbReference>
<evidence type="ECO:0000256" key="3">
    <source>
        <dbReference type="ARBA" id="ARBA00011915"/>
    </source>
</evidence>
<keyword evidence="5" id="KW-0378">Hydrolase</keyword>
<dbReference type="WBParaSite" id="ACRNAN_Path_505.g1911.t1">
    <property type="protein sequence ID" value="ACRNAN_Path_505.g1911.t1"/>
    <property type="gene ID" value="ACRNAN_Path_505.g1911"/>
</dbReference>
<dbReference type="AlphaFoldDB" id="A0A914C7K4"/>
<dbReference type="Pfam" id="PF16113">
    <property type="entry name" value="ECH_2"/>
    <property type="match status" value="1"/>
</dbReference>
<accession>A0A914C7K4</accession>
<dbReference type="InterPro" id="IPR032259">
    <property type="entry name" value="HIBYL-CoA-H"/>
</dbReference>
<evidence type="ECO:0000259" key="8">
    <source>
        <dbReference type="Pfam" id="PF16113"/>
    </source>
</evidence>
<comment type="function">
    <text evidence="6">Hydrolyzes 3-hydroxyisobutyryl-CoA (HIBYL-CoA), a saline catabolite. Has high activity toward isobutyryl-CoA. Could be an isobutyryl-CoA dehydrogenase that functions in valine catabolism. Also hydrolyzes 3-hydroxypropanoyl-CoA.</text>
</comment>
<evidence type="ECO:0000256" key="1">
    <source>
        <dbReference type="ARBA" id="ARBA00001709"/>
    </source>
</evidence>
<comment type="catalytic activity">
    <reaction evidence="1">
        <text>3-hydroxy-2-methylpropanoyl-CoA + H2O = 3-hydroxy-2-methylpropanoate + CoA + H(+)</text>
        <dbReference type="Rhea" id="RHEA:20888"/>
        <dbReference type="ChEBI" id="CHEBI:11805"/>
        <dbReference type="ChEBI" id="CHEBI:15377"/>
        <dbReference type="ChEBI" id="CHEBI:15378"/>
        <dbReference type="ChEBI" id="CHEBI:57287"/>
        <dbReference type="ChEBI" id="CHEBI:57340"/>
        <dbReference type="EC" id="3.1.2.4"/>
    </reaction>
</comment>
<evidence type="ECO:0000256" key="4">
    <source>
        <dbReference type="ARBA" id="ARBA00016714"/>
    </source>
</evidence>
<dbReference type="Gene3D" id="3.90.226.10">
    <property type="entry name" value="2-enoyl-CoA Hydratase, Chain A, domain 1"/>
    <property type="match status" value="1"/>
</dbReference>
<dbReference type="NCBIfam" id="NF004127">
    <property type="entry name" value="PRK05617.1"/>
    <property type="match status" value="1"/>
</dbReference>
<proteinExistence type="inferred from homology"/>
<dbReference type="PANTHER" id="PTHR43176:SF3">
    <property type="entry name" value="3-HYDROXYISOBUTYRYL-COA HYDROLASE, MITOCHONDRIAL"/>
    <property type="match status" value="1"/>
</dbReference>
<reference evidence="10" key="1">
    <citation type="submission" date="2022-11" db="UniProtKB">
        <authorList>
            <consortium name="WormBaseParasite"/>
        </authorList>
    </citation>
    <scope>IDENTIFICATION</scope>
</reference>
<protein>
    <recommendedName>
        <fullName evidence="4">3-hydroxyisobutyryl-CoA hydrolase, mitochondrial</fullName>
        <ecNumber evidence="3">3.1.2.4</ecNumber>
    </recommendedName>
    <alternativeName>
        <fullName evidence="7">3-hydroxyisobutyryl-coenzyme A hydrolase</fullName>
    </alternativeName>
</protein>
<dbReference type="InterPro" id="IPR045004">
    <property type="entry name" value="ECH_dom"/>
</dbReference>
<name>A0A914C7K4_9BILA</name>
<evidence type="ECO:0000256" key="6">
    <source>
        <dbReference type="ARBA" id="ARBA00024871"/>
    </source>
</evidence>